<dbReference type="EMBL" id="BPLQ01009159">
    <property type="protein sequence ID" value="GIY42143.1"/>
    <property type="molecule type" value="Genomic_DNA"/>
</dbReference>
<keyword evidence="3" id="KW-1185">Reference proteome</keyword>
<evidence type="ECO:0000313" key="3">
    <source>
        <dbReference type="Proteomes" id="UP001054837"/>
    </source>
</evidence>
<protein>
    <submittedName>
        <fullName evidence="2">Uncharacterized protein</fullName>
    </submittedName>
</protein>
<dbReference type="AlphaFoldDB" id="A0AAV4T634"/>
<evidence type="ECO:0000256" key="1">
    <source>
        <dbReference type="SAM" id="MobiDB-lite"/>
    </source>
</evidence>
<sequence length="78" mass="8802">MEPSSPYHPLYFHSLEGGRKDAPESEMGILGLRNEGRPSQVSRERERESELRFKLRGLEGPGKQHDHSLISDGPFLGD</sequence>
<feature type="region of interest" description="Disordered" evidence="1">
    <location>
        <begin position="1"/>
        <end position="78"/>
    </location>
</feature>
<comment type="caution">
    <text evidence="2">The sequence shown here is derived from an EMBL/GenBank/DDBJ whole genome shotgun (WGS) entry which is preliminary data.</text>
</comment>
<accession>A0AAV4T634</accession>
<name>A0AAV4T634_9ARAC</name>
<proteinExistence type="predicted"/>
<dbReference type="Proteomes" id="UP001054837">
    <property type="component" value="Unassembled WGS sequence"/>
</dbReference>
<organism evidence="2 3">
    <name type="scientific">Caerostris darwini</name>
    <dbReference type="NCBI Taxonomy" id="1538125"/>
    <lineage>
        <taxon>Eukaryota</taxon>
        <taxon>Metazoa</taxon>
        <taxon>Ecdysozoa</taxon>
        <taxon>Arthropoda</taxon>
        <taxon>Chelicerata</taxon>
        <taxon>Arachnida</taxon>
        <taxon>Araneae</taxon>
        <taxon>Araneomorphae</taxon>
        <taxon>Entelegynae</taxon>
        <taxon>Araneoidea</taxon>
        <taxon>Araneidae</taxon>
        <taxon>Caerostris</taxon>
    </lineage>
</organism>
<gene>
    <name evidence="2" type="ORF">CDAR_589121</name>
</gene>
<reference evidence="2 3" key="1">
    <citation type="submission" date="2021-06" db="EMBL/GenBank/DDBJ databases">
        <title>Caerostris darwini draft genome.</title>
        <authorList>
            <person name="Kono N."/>
            <person name="Arakawa K."/>
        </authorList>
    </citation>
    <scope>NUCLEOTIDE SEQUENCE [LARGE SCALE GENOMIC DNA]</scope>
</reference>
<feature type="compositionally biased region" description="Basic and acidic residues" evidence="1">
    <location>
        <begin position="42"/>
        <end position="69"/>
    </location>
</feature>
<evidence type="ECO:0000313" key="2">
    <source>
        <dbReference type="EMBL" id="GIY42143.1"/>
    </source>
</evidence>